<dbReference type="RefSeq" id="WP_147031236.1">
    <property type="nucleotide sequence ID" value="NZ_CP042436.1"/>
</dbReference>
<evidence type="ECO:0000313" key="1">
    <source>
        <dbReference type="EMBL" id="QEC62659.1"/>
    </source>
</evidence>
<proteinExistence type="predicted"/>
<organism evidence="1 2">
    <name type="scientific">Mucilaginibacter ginsenosidivorans</name>
    <dbReference type="NCBI Taxonomy" id="398053"/>
    <lineage>
        <taxon>Bacteria</taxon>
        <taxon>Pseudomonadati</taxon>
        <taxon>Bacteroidota</taxon>
        <taxon>Sphingobacteriia</taxon>
        <taxon>Sphingobacteriales</taxon>
        <taxon>Sphingobacteriaceae</taxon>
        <taxon>Mucilaginibacter</taxon>
    </lineage>
</organism>
<name>A0A5B8UUS3_9SPHI</name>
<dbReference type="AlphaFoldDB" id="A0A5B8UUS3"/>
<accession>A0A5B8UUS3</accession>
<gene>
    <name evidence="1" type="ORF">FRZ54_08685</name>
</gene>
<dbReference type="KEGG" id="mgin:FRZ54_08685"/>
<evidence type="ECO:0000313" key="2">
    <source>
        <dbReference type="Proteomes" id="UP000321479"/>
    </source>
</evidence>
<sequence>MDPEDEMWKRLADKLASEATEDELRELDELLRRNPGMRDRANQVFEWWQTAQGQKQYDERLFEKILERIS</sequence>
<keyword evidence="2" id="KW-1185">Reference proteome</keyword>
<dbReference type="EMBL" id="CP042436">
    <property type="protein sequence ID" value="QEC62659.1"/>
    <property type="molecule type" value="Genomic_DNA"/>
</dbReference>
<reference evidence="1 2" key="1">
    <citation type="journal article" date="2017" name="Curr. Microbiol.">
        <title>Mucilaginibacter ginsenosidivorans sp. nov., Isolated from Soil of Ginseng Field.</title>
        <authorList>
            <person name="Kim M.M."/>
            <person name="Siddiqi M.Z."/>
            <person name="Im W.T."/>
        </authorList>
    </citation>
    <scope>NUCLEOTIDE SEQUENCE [LARGE SCALE GENOMIC DNA]</scope>
    <source>
        <strain evidence="1 2">Gsoil 3017</strain>
    </source>
</reference>
<dbReference type="Proteomes" id="UP000321479">
    <property type="component" value="Chromosome"/>
</dbReference>
<dbReference type="OrthoDB" id="9973702at2"/>
<protein>
    <submittedName>
        <fullName evidence="1">Uncharacterized protein</fullName>
    </submittedName>
</protein>